<accession>A0ABW4SXH1</accession>
<reference evidence="2" key="1">
    <citation type="journal article" date="2019" name="Int. J. Syst. Evol. Microbiol.">
        <title>The Global Catalogue of Microorganisms (GCM) 10K type strain sequencing project: providing services to taxonomists for standard genome sequencing and annotation.</title>
        <authorList>
            <consortium name="The Broad Institute Genomics Platform"/>
            <consortium name="The Broad Institute Genome Sequencing Center for Infectious Disease"/>
            <person name="Wu L."/>
            <person name="Ma J."/>
        </authorList>
    </citation>
    <scope>NUCLEOTIDE SEQUENCE [LARGE SCALE GENOMIC DNA]</scope>
    <source>
        <strain evidence="2">ICMP 6774ER</strain>
    </source>
</reference>
<dbReference type="EMBL" id="JBHUFV010000033">
    <property type="protein sequence ID" value="MFD1934352.1"/>
    <property type="molecule type" value="Genomic_DNA"/>
</dbReference>
<dbReference type="Proteomes" id="UP001597368">
    <property type="component" value="Unassembled WGS sequence"/>
</dbReference>
<organism evidence="1 2">
    <name type="scientific">Nonomuraea mangrovi</name>
    <dbReference type="NCBI Taxonomy" id="2316207"/>
    <lineage>
        <taxon>Bacteria</taxon>
        <taxon>Bacillati</taxon>
        <taxon>Actinomycetota</taxon>
        <taxon>Actinomycetes</taxon>
        <taxon>Streptosporangiales</taxon>
        <taxon>Streptosporangiaceae</taxon>
        <taxon>Nonomuraea</taxon>
    </lineage>
</organism>
<gene>
    <name evidence="1" type="ORF">ACFSKW_23050</name>
</gene>
<dbReference type="RefSeq" id="WP_379574403.1">
    <property type="nucleotide sequence ID" value="NZ_JBHUFV010000033.1"/>
</dbReference>
<evidence type="ECO:0000313" key="1">
    <source>
        <dbReference type="EMBL" id="MFD1934352.1"/>
    </source>
</evidence>
<keyword evidence="2" id="KW-1185">Reference proteome</keyword>
<comment type="caution">
    <text evidence="1">The sequence shown here is derived from an EMBL/GenBank/DDBJ whole genome shotgun (WGS) entry which is preliminary data.</text>
</comment>
<name>A0ABW4SXH1_9ACTN</name>
<dbReference type="PROSITE" id="PS51257">
    <property type="entry name" value="PROKAR_LIPOPROTEIN"/>
    <property type="match status" value="1"/>
</dbReference>
<evidence type="ECO:0000313" key="2">
    <source>
        <dbReference type="Proteomes" id="UP001597368"/>
    </source>
</evidence>
<protein>
    <recommendedName>
        <fullName evidence="3">Copper chaperone PCu(A)C</fullName>
    </recommendedName>
</protein>
<sequence>MSSSRVIVATSFCLALACGACGSERPDYSDVTHVHQPANEGANASQRNLHLRNAFLLGGEPGQPAPGELPLYAVIINDQPQPDRLERIGVEGGGSVRLAAPLDLPPRQPIGTDRPVATVTGVRATGWVPMTFTFKNAGSVRVLVPIKEKAGYLSSLTPAPSAVAS</sequence>
<evidence type="ECO:0008006" key="3">
    <source>
        <dbReference type="Google" id="ProtNLM"/>
    </source>
</evidence>
<proteinExistence type="predicted"/>